<dbReference type="PANTHER" id="PTHR33643">
    <property type="entry name" value="UREASE ACCESSORY PROTEIN D"/>
    <property type="match status" value="1"/>
</dbReference>
<dbReference type="EMBL" id="LR743504">
    <property type="protein sequence ID" value="CAA2107354.1"/>
    <property type="molecule type" value="Genomic_DNA"/>
</dbReference>
<dbReference type="GO" id="GO:0016151">
    <property type="term" value="F:nickel cation binding"/>
    <property type="evidence" value="ECO:0007669"/>
    <property type="project" value="UniProtKB-UniRule"/>
</dbReference>
<dbReference type="AlphaFoldDB" id="A0A679J8U7"/>
<feature type="compositionally biased region" description="Basic and acidic residues" evidence="4">
    <location>
        <begin position="1"/>
        <end position="16"/>
    </location>
</feature>
<reference evidence="5" key="1">
    <citation type="submission" date="2019-12" db="EMBL/GenBank/DDBJ databases">
        <authorList>
            <person name="Cremers G."/>
        </authorList>
    </citation>
    <scope>NUCLEOTIDE SEQUENCE</scope>
    <source>
        <strain evidence="5">Mbul1</strain>
    </source>
</reference>
<feature type="region of interest" description="Disordered" evidence="4">
    <location>
        <begin position="1"/>
        <end position="36"/>
    </location>
</feature>
<dbReference type="PANTHER" id="PTHR33643:SF1">
    <property type="entry name" value="UREASE ACCESSORY PROTEIN D"/>
    <property type="match status" value="1"/>
</dbReference>
<protein>
    <recommendedName>
        <fullName evidence="3">Urease accessory protein UreD</fullName>
    </recommendedName>
</protein>
<comment type="function">
    <text evidence="3">Required for maturation of urease via the functional incorporation of the urease nickel metallocenter.</text>
</comment>
<dbReference type="HAMAP" id="MF_01384">
    <property type="entry name" value="UreD"/>
    <property type="match status" value="1"/>
</dbReference>
<dbReference type="Pfam" id="PF01774">
    <property type="entry name" value="UreD"/>
    <property type="match status" value="1"/>
</dbReference>
<comment type="similarity">
    <text evidence="1 3">Belongs to the UreD family.</text>
</comment>
<evidence type="ECO:0000256" key="3">
    <source>
        <dbReference type="HAMAP-Rule" id="MF_01384"/>
    </source>
</evidence>
<comment type="subunit">
    <text evidence="3">UreD, UreF and UreG form a complex that acts as a GTP-hydrolysis-dependent molecular chaperone, activating the urease apoprotein by helping to assemble the nickel containing metallocenter of UreC. The UreE protein probably delivers the nickel.</text>
</comment>
<keyword evidence="3" id="KW-0963">Cytoplasm</keyword>
<sequence length="296" mass="31565">MAQDESRIDGASEERTSIAVPSPDTAPARQRSDGRVGVRVVRHGIGTHVADLSEAGPLRLRLPRHAAGACEAVLLNTAGGIACGDGFGVEAEVGAGAHLVLTTTAAEKIYKSDGPSSHVGTRAMLAEGARLDWLPQETILFDRARLERRFEADLAPDARLLAFEAVVFGRTARHERLESGLFRDAWRIRRGGRLAYAESLAFDGPITALLERTALGGGARAIATLLDVSPDAEARLEAFRSHVDRLASPGVDVAASAWNGHLVARFLSAAPDALRATAARLLVAYRGMPMPRVWQS</sequence>
<keyword evidence="3" id="KW-0996">Nickel insertion</keyword>
<keyword evidence="2 3" id="KW-0143">Chaperone</keyword>
<name>A0A679J8U7_9HYPH</name>
<evidence type="ECO:0000256" key="2">
    <source>
        <dbReference type="ARBA" id="ARBA00023186"/>
    </source>
</evidence>
<organism evidence="5">
    <name type="scientific">Methylobacterium bullatum</name>
    <dbReference type="NCBI Taxonomy" id="570505"/>
    <lineage>
        <taxon>Bacteria</taxon>
        <taxon>Pseudomonadati</taxon>
        <taxon>Pseudomonadota</taxon>
        <taxon>Alphaproteobacteria</taxon>
        <taxon>Hyphomicrobiales</taxon>
        <taxon>Methylobacteriaceae</taxon>
        <taxon>Methylobacterium</taxon>
    </lineage>
</organism>
<evidence type="ECO:0000256" key="4">
    <source>
        <dbReference type="SAM" id="MobiDB-lite"/>
    </source>
</evidence>
<comment type="subcellular location">
    <subcellularLocation>
        <location evidence="3">Cytoplasm</location>
    </subcellularLocation>
</comment>
<evidence type="ECO:0000256" key="1">
    <source>
        <dbReference type="ARBA" id="ARBA00007177"/>
    </source>
</evidence>
<proteinExistence type="inferred from homology"/>
<evidence type="ECO:0000313" key="5">
    <source>
        <dbReference type="EMBL" id="CAA2107354.1"/>
    </source>
</evidence>
<dbReference type="InterPro" id="IPR002669">
    <property type="entry name" value="UreD"/>
</dbReference>
<accession>A0A679J8U7</accession>
<gene>
    <name evidence="5" type="primary">ureD_2</name>
    <name evidence="3" type="synonym">ureD</name>
    <name evidence="5" type="ORF">MBUL_04120</name>
</gene>
<dbReference type="GO" id="GO:0005737">
    <property type="term" value="C:cytoplasm"/>
    <property type="evidence" value="ECO:0007669"/>
    <property type="project" value="UniProtKB-SubCell"/>
</dbReference>